<protein>
    <submittedName>
        <fullName evidence="1">Uncharacterized protein</fullName>
    </submittedName>
</protein>
<name>A0A060S6L5_PYCCI</name>
<keyword evidence="2" id="KW-1185">Reference proteome</keyword>
<comment type="caution">
    <text evidence="1">The sequence shown here is derived from an EMBL/GenBank/DDBJ whole genome shotgun (WGS) entry which is preliminary data.</text>
</comment>
<proteinExistence type="predicted"/>
<dbReference type="EMBL" id="CCBP010000056">
    <property type="protein sequence ID" value="CDO69816.1"/>
    <property type="molecule type" value="Genomic_DNA"/>
</dbReference>
<evidence type="ECO:0000313" key="1">
    <source>
        <dbReference type="EMBL" id="CDO69816.1"/>
    </source>
</evidence>
<gene>
    <name evidence="1" type="ORF">BN946_scf184803.g14</name>
</gene>
<sequence length="290" mass="33801">MQLLPYIYYGNRNPSSGQPARFTPFPVNTRGLFYYHRHPQIAFGGSIRFRVCQDPDPRYLDLGQDLLTEYGTPWQIPIIAIGRLPRFAILKSVLEQDKLITPKFWTEHKRLLDHAYDWRLGPHSQVIYECEQPFCMNLSSPHNAAYIATPRGLYILSSRKMMVPYIEVVQDDKQQHMEQWMRSPWPFEKGIFVCRLERPPGETAITTRVLRIHDPVVMSPHANRRVDTVDLPLRPREWLTVDRRRADTLLLASPPKSREDGVFRYLMQITASRTEGGDHGHAEEPRDLQA</sequence>
<dbReference type="AlphaFoldDB" id="A0A060S6L5"/>
<evidence type="ECO:0000313" key="2">
    <source>
        <dbReference type="Proteomes" id="UP000029665"/>
    </source>
</evidence>
<organism evidence="1 2">
    <name type="scientific">Pycnoporus cinnabarinus</name>
    <name type="common">Cinnabar-red polypore</name>
    <name type="synonym">Trametes cinnabarina</name>
    <dbReference type="NCBI Taxonomy" id="5643"/>
    <lineage>
        <taxon>Eukaryota</taxon>
        <taxon>Fungi</taxon>
        <taxon>Dikarya</taxon>
        <taxon>Basidiomycota</taxon>
        <taxon>Agaricomycotina</taxon>
        <taxon>Agaricomycetes</taxon>
        <taxon>Polyporales</taxon>
        <taxon>Polyporaceae</taxon>
        <taxon>Trametes</taxon>
    </lineage>
</organism>
<dbReference type="HOGENOM" id="CLU_062480_0_0_1"/>
<accession>A0A060S6L5</accession>
<dbReference type="OMA" id="CCFEKSP"/>
<reference evidence="1" key="1">
    <citation type="submission" date="2014-01" db="EMBL/GenBank/DDBJ databases">
        <title>The genome of the white-rot fungus Pycnoporus cinnabarinus: a basidiomycete model with a versatile arsenal for lignocellulosic biomass breakdown.</title>
        <authorList>
            <person name="Levasseur A."/>
            <person name="Lomascolo A."/>
            <person name="Ruiz-Duenas F.J."/>
            <person name="Uzan E."/>
            <person name="Piumi F."/>
            <person name="Kues U."/>
            <person name="Ram A.F.J."/>
            <person name="Murat C."/>
            <person name="Haon M."/>
            <person name="Benoit I."/>
            <person name="Arfi Y."/>
            <person name="Chevret D."/>
            <person name="Drula E."/>
            <person name="Kwon M.J."/>
            <person name="Gouret P."/>
            <person name="Lesage-Meessen L."/>
            <person name="Lombard V."/>
            <person name="Mariette J."/>
            <person name="Noirot C."/>
            <person name="Park J."/>
            <person name="Patyshakuliyeva A."/>
            <person name="Wieneger R.A.B."/>
            <person name="Wosten H.A.B."/>
            <person name="Martin F."/>
            <person name="Coutinho P.M."/>
            <person name="de Vries R."/>
            <person name="Martinez A.T."/>
            <person name="Klopp C."/>
            <person name="Pontarotti P."/>
            <person name="Henrissat B."/>
            <person name="Record E."/>
        </authorList>
    </citation>
    <scope>NUCLEOTIDE SEQUENCE [LARGE SCALE GENOMIC DNA]</scope>
    <source>
        <strain evidence="1">BRFM137</strain>
    </source>
</reference>
<dbReference type="OrthoDB" id="2750929at2759"/>
<dbReference type="Proteomes" id="UP000029665">
    <property type="component" value="Unassembled WGS sequence"/>
</dbReference>